<organism evidence="3 4">
    <name type="scientific">Cellulosimicrobium cellulans</name>
    <name type="common">Arthrobacter luteus</name>
    <dbReference type="NCBI Taxonomy" id="1710"/>
    <lineage>
        <taxon>Bacteria</taxon>
        <taxon>Bacillati</taxon>
        <taxon>Actinomycetota</taxon>
        <taxon>Actinomycetes</taxon>
        <taxon>Micrococcales</taxon>
        <taxon>Promicromonosporaceae</taxon>
        <taxon>Cellulosimicrobium</taxon>
    </lineage>
</organism>
<dbReference type="AlphaFoldDB" id="A0A4Y4DUV5"/>
<dbReference type="Proteomes" id="UP000316659">
    <property type="component" value="Unassembled WGS sequence"/>
</dbReference>
<dbReference type="Pfam" id="PF08940">
    <property type="entry name" value="DUF1918"/>
    <property type="match status" value="1"/>
</dbReference>
<evidence type="ECO:0000313" key="4">
    <source>
        <dbReference type="Proteomes" id="UP000316659"/>
    </source>
</evidence>
<gene>
    <name evidence="3" type="ORF">CCE02nite_04260</name>
</gene>
<feature type="region of interest" description="Disordered" evidence="1">
    <location>
        <begin position="66"/>
        <end position="87"/>
    </location>
</feature>
<name>A0A4Y4DUV5_CELCE</name>
<dbReference type="InterPro" id="IPR015035">
    <property type="entry name" value="DUF1918"/>
</dbReference>
<proteinExistence type="predicted"/>
<feature type="compositionally biased region" description="Low complexity" evidence="1">
    <location>
        <begin position="74"/>
        <end position="87"/>
    </location>
</feature>
<evidence type="ECO:0000313" key="3">
    <source>
        <dbReference type="EMBL" id="GED08427.1"/>
    </source>
</evidence>
<evidence type="ECO:0000256" key="1">
    <source>
        <dbReference type="SAM" id="MobiDB-lite"/>
    </source>
</evidence>
<comment type="caution">
    <text evidence="3">The sequence shown here is derived from an EMBL/GenBank/DDBJ whole genome shotgun (WGS) entry which is preliminary data.</text>
</comment>
<reference evidence="3 4" key="1">
    <citation type="submission" date="2019-06" db="EMBL/GenBank/DDBJ databases">
        <title>Whole genome shotgun sequence of Cellulosimicrobium cellulans NBRC 15516.</title>
        <authorList>
            <person name="Hosoyama A."/>
            <person name="Uohara A."/>
            <person name="Ohji S."/>
            <person name="Ichikawa N."/>
        </authorList>
    </citation>
    <scope>NUCLEOTIDE SEQUENCE [LARGE SCALE GENOMIC DNA]</scope>
    <source>
        <strain evidence="3 4">NBRC 15516</strain>
    </source>
</reference>
<sequence length="87" mass="9438">MRRPRSRADGAAAVPRRHPDGAEGLYRTPAHPLTLRGRRPTTESSPPFLVRWSDDGYVTLFFPGPDTVVHDGTGDDVAADTTARTPA</sequence>
<feature type="domain" description="DUF1918" evidence="2">
    <location>
        <begin position="43"/>
        <end position="69"/>
    </location>
</feature>
<protein>
    <recommendedName>
        <fullName evidence="2">DUF1918 domain-containing protein</fullName>
    </recommendedName>
</protein>
<feature type="region of interest" description="Disordered" evidence="1">
    <location>
        <begin position="1"/>
        <end position="47"/>
    </location>
</feature>
<dbReference type="SUPFAM" id="SSF50118">
    <property type="entry name" value="Cell growth inhibitor/plasmid maintenance toxic component"/>
    <property type="match status" value="1"/>
</dbReference>
<dbReference type="Gene3D" id="2.30.30.440">
    <property type="entry name" value="Domain of unknown function DUF1918"/>
    <property type="match status" value="1"/>
</dbReference>
<dbReference type="EMBL" id="BJNZ01000002">
    <property type="protein sequence ID" value="GED08427.1"/>
    <property type="molecule type" value="Genomic_DNA"/>
</dbReference>
<dbReference type="RefSeq" id="WP_255318579.1">
    <property type="nucleotide sequence ID" value="NZ_BJNZ01000002.1"/>
</dbReference>
<evidence type="ECO:0000259" key="2">
    <source>
        <dbReference type="Pfam" id="PF08940"/>
    </source>
</evidence>
<accession>A0A4Y4DUV5</accession>